<keyword evidence="1" id="KW-0732">Signal</keyword>
<dbReference type="Pfam" id="PF24893">
    <property type="entry name" value="DUF7743"/>
    <property type="match status" value="1"/>
</dbReference>
<name>A0A8J4PKS5_9MYCE</name>
<evidence type="ECO:0000256" key="1">
    <source>
        <dbReference type="SAM" id="SignalP"/>
    </source>
</evidence>
<dbReference type="Pfam" id="PF23034">
    <property type="entry name" value="DUF7035"/>
    <property type="match status" value="1"/>
</dbReference>
<proteinExistence type="predicted"/>
<feature type="domain" description="DUF7034" evidence="2">
    <location>
        <begin position="781"/>
        <end position="907"/>
    </location>
</feature>
<protein>
    <submittedName>
        <fullName evidence="5">Uncharacterized protein</fullName>
    </submittedName>
</protein>
<evidence type="ECO:0000313" key="5">
    <source>
        <dbReference type="EMBL" id="KAF2068329.1"/>
    </source>
</evidence>
<accession>A0A8J4PKS5</accession>
<feature type="domain" description="DUF7743" evidence="4">
    <location>
        <begin position="427"/>
        <end position="531"/>
    </location>
</feature>
<dbReference type="InterPro" id="IPR055463">
    <property type="entry name" value="DUF7035"/>
</dbReference>
<dbReference type="PANTHER" id="PTHR31378">
    <property type="entry name" value="EGF-LIKE DOMAIN-CONTAINING PROTEIN-RELATED-RELATED"/>
    <property type="match status" value="1"/>
</dbReference>
<dbReference type="PANTHER" id="PTHR31378:SF17">
    <property type="match status" value="1"/>
</dbReference>
<sequence>MRALYLLYLFLIISVVRGVSVVDKTGDYNDRYADYYAEAGSQCNFQFVLLISDPMYDYSISTMSVGSDSVSPQYTVVSKSPTSTLYNIVLTAESDGNNKSVEFTFIETTSIQPNHVYSTFIKCEDPPAISQFSLFKNQLSYDYSLEGPQALLTFSIGSFKKRYAPPLTISIKSNSFYQAQTPPYAINGTTYLAALSFSYTNISTWFNSIDIDVLFSHRTSISHSFTINSFDSGIRNEAKNISKTTPPSDPVTMDNAYKSFTFLYDIQFPLNQNTFTLFYSNTGKLYKPLLVMGNLTASTFYIKIAPDDSFSMFIDSGVKDTNPITVGYYIEYQKLDSPSLGTLQGMLQLLYFSNSTLPLKVHYKYSDTTPGKEFSLPYPYGFCSGNSSYHLRCLETYLNDYGGSSYFMTAILGQGASSINGPMMTKIVDKIPPQITSIKWVPIPKSPYFIVTMRIVDAGSGFYSIFPYGNISNLISGNLNDGVYEFYLNPSEALFSVIYEICDYARNCIIHQISDYFNTDLDMFPYIEIKSVSFQYNDIDVSNSDFNNTMYIETYSKDSTKSYHISVVTINILFNSIKNIYQSQWSPINQRYEIPINIPKNYVTGNLPYIIQSDVILHSGNVEALFGPNSQLRVKSSNGDIIGPIIESFTKSNPNGISIGPGGGYISWSIKISDKVNGFKKGSISIKSSRDLLVLIYNFTTLDSDGNTLISYPINPNCQSQSYYISNVYLEDNQGYGSVYEENVFIQNSNGFNPMIKFYNVTSLSMMNTICTNGLLDNDPPILNSFYFDTTPIDVFSSGSDTVPNPRNLVVKFETRDANGILLTSLPKVYIQDQNYNTLEFDSVLEGSTTVSANYHCNVLIPMGFGYPNGIKFSIFGIIDNQSNFRGYTTTGLNQLSCPHTLYVTSSLNSNSSISILSTSTLYSRDTEFVIQGKQFLSGDLIEFKYDNGTIDIFPPSLIKSSIIYVPISKTITSTV</sequence>
<gene>
    <name evidence="5" type="ORF">CYY_010345</name>
</gene>
<evidence type="ECO:0000259" key="4">
    <source>
        <dbReference type="Pfam" id="PF24893"/>
    </source>
</evidence>
<feature type="signal peptide" evidence="1">
    <location>
        <begin position="1"/>
        <end position="18"/>
    </location>
</feature>
<evidence type="ECO:0000259" key="2">
    <source>
        <dbReference type="Pfam" id="PF23033"/>
    </source>
</evidence>
<keyword evidence="6" id="KW-1185">Reference proteome</keyword>
<organism evidence="5 6">
    <name type="scientific">Polysphondylium violaceum</name>
    <dbReference type="NCBI Taxonomy" id="133409"/>
    <lineage>
        <taxon>Eukaryota</taxon>
        <taxon>Amoebozoa</taxon>
        <taxon>Evosea</taxon>
        <taxon>Eumycetozoa</taxon>
        <taxon>Dictyostelia</taxon>
        <taxon>Dictyosteliales</taxon>
        <taxon>Dictyosteliaceae</taxon>
        <taxon>Polysphondylium</taxon>
    </lineage>
</organism>
<reference evidence="5" key="1">
    <citation type="submission" date="2020-01" db="EMBL/GenBank/DDBJ databases">
        <title>Development of genomics and gene disruption for Polysphondylium violaceum indicates a role for the polyketide synthase stlB in stalk morphogenesis.</title>
        <authorList>
            <person name="Narita B."/>
            <person name="Kawabe Y."/>
            <person name="Kin K."/>
            <person name="Saito T."/>
            <person name="Gibbs R."/>
            <person name="Kuspa A."/>
            <person name="Muzny D."/>
            <person name="Queller D."/>
            <person name="Richards S."/>
            <person name="Strassman J."/>
            <person name="Sucgang R."/>
            <person name="Worley K."/>
            <person name="Schaap P."/>
        </authorList>
    </citation>
    <scope>NUCLEOTIDE SEQUENCE</scope>
    <source>
        <strain evidence="5">QSvi11</strain>
    </source>
</reference>
<dbReference type="EMBL" id="AJWJ01001053">
    <property type="protein sequence ID" value="KAF2068329.1"/>
    <property type="molecule type" value="Genomic_DNA"/>
</dbReference>
<feature type="chain" id="PRO_5035171302" evidence="1">
    <location>
        <begin position="19"/>
        <end position="976"/>
    </location>
</feature>
<dbReference type="InterPro" id="IPR055462">
    <property type="entry name" value="DUF7034"/>
</dbReference>
<dbReference type="Proteomes" id="UP000695562">
    <property type="component" value="Unassembled WGS sequence"/>
</dbReference>
<evidence type="ECO:0000259" key="3">
    <source>
        <dbReference type="Pfam" id="PF23034"/>
    </source>
</evidence>
<dbReference type="Pfam" id="PF23033">
    <property type="entry name" value="DUF7034"/>
    <property type="match status" value="1"/>
</dbReference>
<dbReference type="AlphaFoldDB" id="A0A8J4PKS5"/>
<feature type="non-terminal residue" evidence="5">
    <location>
        <position position="976"/>
    </location>
</feature>
<dbReference type="InterPro" id="IPR056645">
    <property type="entry name" value="DUF7743"/>
</dbReference>
<comment type="caution">
    <text evidence="5">The sequence shown here is derived from an EMBL/GenBank/DDBJ whole genome shotgun (WGS) entry which is preliminary data.</text>
</comment>
<evidence type="ECO:0000313" key="6">
    <source>
        <dbReference type="Proteomes" id="UP000695562"/>
    </source>
</evidence>
<feature type="domain" description="DUF7035" evidence="3">
    <location>
        <begin position="639"/>
        <end position="772"/>
    </location>
</feature>